<feature type="domain" description="YjeF C-terminal" evidence="7">
    <location>
        <begin position="11"/>
        <end position="287"/>
    </location>
</feature>
<dbReference type="NCBIfam" id="TIGR00196">
    <property type="entry name" value="yjeF_cterm"/>
    <property type="match status" value="1"/>
</dbReference>
<comment type="subunit">
    <text evidence="6">Homotetramer.</text>
</comment>
<dbReference type="PROSITE" id="PS51383">
    <property type="entry name" value="YJEF_C_3"/>
    <property type="match status" value="1"/>
</dbReference>
<keyword evidence="5 6" id="KW-0456">Lyase</keyword>
<evidence type="ECO:0000256" key="5">
    <source>
        <dbReference type="ARBA" id="ARBA00023239"/>
    </source>
</evidence>
<feature type="binding site" evidence="6">
    <location>
        <position position="228"/>
    </location>
    <ligand>
        <name>(6S)-NADPHX</name>
        <dbReference type="ChEBI" id="CHEBI:64076"/>
    </ligand>
</feature>
<keyword evidence="1 6" id="KW-0547">Nucleotide-binding</keyword>
<dbReference type="InterPro" id="IPR000631">
    <property type="entry name" value="CARKD"/>
</dbReference>
<keyword evidence="2 6" id="KW-0067">ATP-binding</keyword>
<keyword evidence="9" id="KW-1185">Reference proteome</keyword>
<dbReference type="HAMAP" id="MF_01965">
    <property type="entry name" value="NADHX_dehydratase"/>
    <property type="match status" value="1"/>
</dbReference>
<evidence type="ECO:0000259" key="7">
    <source>
        <dbReference type="PROSITE" id="PS51383"/>
    </source>
</evidence>
<feature type="binding site" evidence="6">
    <location>
        <position position="227"/>
    </location>
    <ligand>
        <name>AMP</name>
        <dbReference type="ChEBI" id="CHEBI:456215"/>
    </ligand>
</feature>
<evidence type="ECO:0000256" key="4">
    <source>
        <dbReference type="ARBA" id="ARBA00023027"/>
    </source>
</evidence>
<dbReference type="Proteomes" id="UP000515506">
    <property type="component" value="Chromosome"/>
</dbReference>
<dbReference type="SUPFAM" id="SSF53613">
    <property type="entry name" value="Ribokinase-like"/>
    <property type="match status" value="1"/>
</dbReference>
<keyword evidence="4 6" id="KW-0520">NAD</keyword>
<organism evidence="8 9">
    <name type="scientific">Pseudoxanthomonas mexicana</name>
    <dbReference type="NCBI Taxonomy" id="128785"/>
    <lineage>
        <taxon>Bacteria</taxon>
        <taxon>Pseudomonadati</taxon>
        <taxon>Pseudomonadota</taxon>
        <taxon>Gammaproteobacteria</taxon>
        <taxon>Lysobacterales</taxon>
        <taxon>Lysobacteraceae</taxon>
        <taxon>Pseudoxanthomonas</taxon>
    </lineage>
</organism>
<dbReference type="Pfam" id="PF01256">
    <property type="entry name" value="Carb_kinase"/>
    <property type="match status" value="1"/>
</dbReference>
<evidence type="ECO:0000256" key="6">
    <source>
        <dbReference type="HAMAP-Rule" id="MF_01965"/>
    </source>
</evidence>
<dbReference type="CDD" id="cd01171">
    <property type="entry name" value="YXKO-related"/>
    <property type="match status" value="1"/>
</dbReference>
<protein>
    <recommendedName>
        <fullName evidence="6">ADP-dependent (S)-NAD(P)H-hydrate dehydratase</fullName>
        <ecNumber evidence="6">4.2.1.136</ecNumber>
    </recommendedName>
    <alternativeName>
        <fullName evidence="6">ADP-dependent NAD(P)HX dehydratase</fullName>
    </alternativeName>
</protein>
<dbReference type="PANTHER" id="PTHR12592:SF0">
    <property type="entry name" value="ATP-DEPENDENT (S)-NAD(P)H-HYDRATE DEHYDRATASE"/>
    <property type="match status" value="1"/>
</dbReference>
<comment type="catalytic activity">
    <reaction evidence="6">
        <text>(6S)-NADHX + ADP = AMP + phosphate + NADH + H(+)</text>
        <dbReference type="Rhea" id="RHEA:32223"/>
        <dbReference type="ChEBI" id="CHEBI:15378"/>
        <dbReference type="ChEBI" id="CHEBI:43474"/>
        <dbReference type="ChEBI" id="CHEBI:57945"/>
        <dbReference type="ChEBI" id="CHEBI:64074"/>
        <dbReference type="ChEBI" id="CHEBI:456215"/>
        <dbReference type="ChEBI" id="CHEBI:456216"/>
        <dbReference type="EC" id="4.2.1.136"/>
    </reaction>
</comment>
<sequence length="292" mass="29879">MSQPRDHVLDETWLAAHPLPAAQGAHSKEDRGRVIVIGGSVDIPGAILLAAQAALRAGAGKLQMAVPGPSAFFLAPHMPEARVLGQPSDEQGQISGMCPACRQEAERADAIVVGPGMCDSPALASLLGELPNHPTLVLDAGAITCFKQAHVRSQAAILTPHAGEMAKLLGCEVDQISGDEPALALQAAKDLHVVLVLKGPSTWVASPTGELVRYEGGGVGLATSGSGDVLAGVIGGLAARGAEPLIAAAWGVFLHGQAGRHLAERMGALGFLAREISPCIPEIMHALSPPAR</sequence>
<dbReference type="RefSeq" id="WP_185896147.1">
    <property type="nucleotide sequence ID" value="NZ_CP060028.1"/>
</dbReference>
<dbReference type="PANTHER" id="PTHR12592">
    <property type="entry name" value="ATP-DEPENDENT (S)-NAD(P)H-HYDRATE DEHYDRATASE FAMILY MEMBER"/>
    <property type="match status" value="1"/>
</dbReference>
<reference evidence="8 9" key="1">
    <citation type="submission" date="2020-08" db="EMBL/GenBank/DDBJ databases">
        <title>Streptomycin resistant and MDR strain, P. mexicana.</title>
        <authorList>
            <person name="Ganesh-kumar S."/>
            <person name="Zhe T."/>
            <person name="Yu Z."/>
            <person name="Min Y."/>
        </authorList>
    </citation>
    <scope>NUCLEOTIDE SEQUENCE [LARGE SCALE GENOMIC DNA]</scope>
    <source>
        <strain evidence="8 9">GTZY</strain>
    </source>
</reference>
<name>A0ABX6RDI9_PSEMX</name>
<evidence type="ECO:0000256" key="3">
    <source>
        <dbReference type="ARBA" id="ARBA00022857"/>
    </source>
</evidence>
<feature type="binding site" evidence="6">
    <location>
        <begin position="198"/>
        <end position="202"/>
    </location>
    <ligand>
        <name>AMP</name>
        <dbReference type="ChEBI" id="CHEBI:456215"/>
    </ligand>
</feature>
<dbReference type="Gene3D" id="3.40.1190.20">
    <property type="match status" value="1"/>
</dbReference>
<evidence type="ECO:0000313" key="8">
    <source>
        <dbReference type="EMBL" id="QND80982.1"/>
    </source>
</evidence>
<comment type="cofactor">
    <cofactor evidence="6">
        <name>Mg(2+)</name>
        <dbReference type="ChEBI" id="CHEBI:18420"/>
    </cofactor>
</comment>
<comment type="catalytic activity">
    <reaction evidence="6">
        <text>(6S)-NADPHX + ADP = AMP + phosphate + NADPH + H(+)</text>
        <dbReference type="Rhea" id="RHEA:32235"/>
        <dbReference type="ChEBI" id="CHEBI:15378"/>
        <dbReference type="ChEBI" id="CHEBI:43474"/>
        <dbReference type="ChEBI" id="CHEBI:57783"/>
        <dbReference type="ChEBI" id="CHEBI:64076"/>
        <dbReference type="ChEBI" id="CHEBI:456215"/>
        <dbReference type="ChEBI" id="CHEBI:456216"/>
        <dbReference type="EC" id="4.2.1.136"/>
    </reaction>
</comment>
<evidence type="ECO:0000313" key="9">
    <source>
        <dbReference type="Proteomes" id="UP000515506"/>
    </source>
</evidence>
<evidence type="ECO:0000256" key="2">
    <source>
        <dbReference type="ARBA" id="ARBA00022840"/>
    </source>
</evidence>
<proteinExistence type="inferred from homology"/>
<gene>
    <name evidence="6" type="primary">nnrD</name>
    <name evidence="8" type="ORF">H4W19_04090</name>
</gene>
<keyword evidence="3 6" id="KW-0521">NADP</keyword>
<feature type="binding site" evidence="6">
    <location>
        <position position="161"/>
    </location>
    <ligand>
        <name>(6S)-NADPHX</name>
        <dbReference type="ChEBI" id="CHEBI:64076"/>
    </ligand>
</feature>
<feature type="binding site" evidence="6">
    <location>
        <position position="116"/>
    </location>
    <ligand>
        <name>(6S)-NADPHX</name>
        <dbReference type="ChEBI" id="CHEBI:64076"/>
    </ligand>
</feature>
<dbReference type="EMBL" id="CP060028">
    <property type="protein sequence ID" value="QND80982.1"/>
    <property type="molecule type" value="Genomic_DNA"/>
</dbReference>
<dbReference type="EC" id="4.2.1.136" evidence="6"/>
<comment type="similarity">
    <text evidence="6">Belongs to the NnrD/CARKD family.</text>
</comment>
<dbReference type="InterPro" id="IPR029056">
    <property type="entry name" value="Ribokinase-like"/>
</dbReference>
<comment type="function">
    <text evidence="6">Catalyzes the dehydration of the S-form of NAD(P)HX at the expense of ADP, which is converted to AMP. Together with NAD(P)HX epimerase, which catalyzes the epimerization of the S- and R-forms, the enzyme allows the repair of both epimers of NAD(P)HX, a damaged form of NAD(P)H that is a result of enzymatic or heat-dependent hydration.</text>
</comment>
<feature type="binding site" evidence="6">
    <location>
        <position position="46"/>
    </location>
    <ligand>
        <name>(6S)-NADPHX</name>
        <dbReference type="ChEBI" id="CHEBI:64076"/>
    </ligand>
</feature>
<accession>A0ABX6RDI9</accession>
<evidence type="ECO:0000256" key="1">
    <source>
        <dbReference type="ARBA" id="ARBA00022741"/>
    </source>
</evidence>